<protein>
    <recommendedName>
        <fullName evidence="4">HEAT repeat domain-containing protein</fullName>
    </recommendedName>
</protein>
<dbReference type="AlphaFoldDB" id="A0A101HJM9"/>
<gene>
    <name evidence="2" type="ORF">XD92_0552</name>
</gene>
<keyword evidence="1" id="KW-0732">Signal</keyword>
<feature type="non-terminal residue" evidence="2">
    <location>
        <position position="89"/>
    </location>
</feature>
<dbReference type="EMBL" id="LGGN01000077">
    <property type="protein sequence ID" value="KUK78068.1"/>
    <property type="molecule type" value="Genomic_DNA"/>
</dbReference>
<evidence type="ECO:0008006" key="4">
    <source>
        <dbReference type="Google" id="ProtNLM"/>
    </source>
</evidence>
<accession>A0A101HJM9</accession>
<name>A0A101HJM9_9BACT</name>
<feature type="chain" id="PRO_5007096951" description="HEAT repeat domain-containing protein" evidence="1">
    <location>
        <begin position="20"/>
        <end position="89"/>
    </location>
</feature>
<reference evidence="3" key="1">
    <citation type="journal article" date="2015" name="MBio">
        <title>Genome-Resolved Metagenomic Analysis Reveals Roles for Candidate Phyla and Other Microbial Community Members in Biogeochemical Transformations in Oil Reservoirs.</title>
        <authorList>
            <person name="Hu P."/>
            <person name="Tom L."/>
            <person name="Singh A."/>
            <person name="Thomas B.C."/>
            <person name="Baker B.J."/>
            <person name="Piceno Y.M."/>
            <person name="Andersen G.L."/>
            <person name="Banfield J.F."/>
        </authorList>
    </citation>
    <scope>NUCLEOTIDE SEQUENCE [LARGE SCALE GENOMIC DNA]</scope>
</reference>
<evidence type="ECO:0000256" key="1">
    <source>
        <dbReference type="SAM" id="SignalP"/>
    </source>
</evidence>
<evidence type="ECO:0000313" key="2">
    <source>
        <dbReference type="EMBL" id="KUK78068.1"/>
    </source>
</evidence>
<comment type="caution">
    <text evidence="2">The sequence shown here is derived from an EMBL/GenBank/DDBJ whole genome shotgun (WGS) entry which is preliminary data.</text>
</comment>
<feature type="signal peptide" evidence="1">
    <location>
        <begin position="1"/>
        <end position="19"/>
    </location>
</feature>
<proteinExistence type="predicted"/>
<organism evidence="2 3">
    <name type="scientific">Proteiniphilum acetatigenes</name>
    <dbReference type="NCBI Taxonomy" id="294710"/>
    <lineage>
        <taxon>Bacteria</taxon>
        <taxon>Pseudomonadati</taxon>
        <taxon>Bacteroidota</taxon>
        <taxon>Bacteroidia</taxon>
        <taxon>Bacteroidales</taxon>
        <taxon>Dysgonomonadaceae</taxon>
        <taxon>Proteiniphilum</taxon>
    </lineage>
</organism>
<sequence>MKRPPLFFLLLLNVCWLSAQQNIKMQQNDYAPLWEEVSALEKKSLPQSAAEKVNRILHRAVSEQNTPQVIKAVIHLGKYDLARDAENDT</sequence>
<dbReference type="Proteomes" id="UP000053860">
    <property type="component" value="Unassembled WGS sequence"/>
</dbReference>
<evidence type="ECO:0000313" key="3">
    <source>
        <dbReference type="Proteomes" id="UP000053860"/>
    </source>
</evidence>